<dbReference type="PRINTS" id="PR00191">
    <property type="entry name" value="FACTINCAPA"/>
</dbReference>
<dbReference type="InterPro" id="IPR042489">
    <property type="entry name" value="CapZ_alpha_1"/>
</dbReference>
<organism evidence="7 8">
    <name type="scientific">Setomelanomma holmii</name>
    <dbReference type="NCBI Taxonomy" id="210430"/>
    <lineage>
        <taxon>Eukaryota</taxon>
        <taxon>Fungi</taxon>
        <taxon>Dikarya</taxon>
        <taxon>Ascomycota</taxon>
        <taxon>Pezizomycotina</taxon>
        <taxon>Dothideomycetes</taxon>
        <taxon>Pleosporomycetidae</taxon>
        <taxon>Pleosporales</taxon>
        <taxon>Pleosporineae</taxon>
        <taxon>Phaeosphaeriaceae</taxon>
        <taxon>Setomelanomma</taxon>
    </lineage>
</organism>
<comment type="similarity">
    <text evidence="1">Belongs to the F-actin-capping protein alpha subunit family.</text>
</comment>
<dbReference type="Gene3D" id="3.90.1150.210">
    <property type="entry name" value="F-actin capping protein, beta subunit"/>
    <property type="match status" value="1"/>
</dbReference>
<dbReference type="GO" id="GO:0051016">
    <property type="term" value="P:barbed-end actin filament capping"/>
    <property type="evidence" value="ECO:0007669"/>
    <property type="project" value="InterPro"/>
</dbReference>
<evidence type="ECO:0000256" key="4">
    <source>
        <dbReference type="ARBA" id="ARBA00023203"/>
    </source>
</evidence>
<feature type="region of interest" description="Disordered" evidence="6">
    <location>
        <begin position="1"/>
        <end position="64"/>
    </location>
</feature>
<dbReference type="GO" id="GO:0008290">
    <property type="term" value="C:F-actin capping protein complex"/>
    <property type="evidence" value="ECO:0007669"/>
    <property type="project" value="InterPro"/>
</dbReference>
<dbReference type="PANTHER" id="PTHR10653:SF0">
    <property type="entry name" value="F-ACTIN-CAPPING PROTEIN SUBUNIT ALPHA"/>
    <property type="match status" value="1"/>
</dbReference>
<dbReference type="InterPro" id="IPR017865">
    <property type="entry name" value="F-actin_cap_asu_CS"/>
</dbReference>
<dbReference type="InterPro" id="IPR002189">
    <property type="entry name" value="CapZ_alpha"/>
</dbReference>
<dbReference type="OrthoDB" id="340550at2759"/>
<dbReference type="InterPro" id="IPR037282">
    <property type="entry name" value="CapZ_alpha/beta"/>
</dbReference>
<feature type="compositionally biased region" description="Polar residues" evidence="6">
    <location>
        <begin position="412"/>
        <end position="436"/>
    </location>
</feature>
<feature type="compositionally biased region" description="Low complexity" evidence="6">
    <location>
        <begin position="110"/>
        <end position="124"/>
    </location>
</feature>
<proteinExistence type="inferred from homology"/>
<feature type="compositionally biased region" description="Acidic residues" evidence="6">
    <location>
        <begin position="42"/>
        <end position="54"/>
    </location>
</feature>
<feature type="region of interest" description="Disordered" evidence="6">
    <location>
        <begin position="219"/>
        <end position="266"/>
    </location>
</feature>
<evidence type="ECO:0000256" key="6">
    <source>
        <dbReference type="SAM" id="MobiDB-lite"/>
    </source>
</evidence>
<dbReference type="GO" id="GO:0030479">
    <property type="term" value="C:actin cortical patch"/>
    <property type="evidence" value="ECO:0007669"/>
    <property type="project" value="TreeGrafter"/>
</dbReference>
<evidence type="ECO:0000256" key="2">
    <source>
        <dbReference type="ARBA" id="ARBA00014038"/>
    </source>
</evidence>
<dbReference type="Proteomes" id="UP000799777">
    <property type="component" value="Unassembled WGS sequence"/>
</dbReference>
<dbReference type="Pfam" id="PF01267">
    <property type="entry name" value="F-actin_cap_A"/>
    <property type="match status" value="1"/>
</dbReference>
<keyword evidence="8" id="KW-1185">Reference proteome</keyword>
<gene>
    <name evidence="7" type="ORF">EK21DRAFT_103118</name>
</gene>
<dbReference type="GO" id="GO:0051015">
    <property type="term" value="F:actin filament binding"/>
    <property type="evidence" value="ECO:0007669"/>
    <property type="project" value="TreeGrafter"/>
</dbReference>
<keyword evidence="4" id="KW-0009">Actin-binding</keyword>
<dbReference type="PROSITE" id="PS00748">
    <property type="entry name" value="F_ACTIN_CAPPING_A_1"/>
    <property type="match status" value="1"/>
</dbReference>
<protein>
    <recommendedName>
        <fullName evidence="2">F-actin-capping protein subunit alpha</fullName>
    </recommendedName>
</protein>
<evidence type="ECO:0000256" key="1">
    <source>
        <dbReference type="ARBA" id="ARBA00010479"/>
    </source>
</evidence>
<dbReference type="SUPFAM" id="SSF90096">
    <property type="entry name" value="Subunits of heterodimeric actin filament capping protein Capz"/>
    <property type="match status" value="1"/>
</dbReference>
<feature type="region of interest" description="Disordered" evidence="6">
    <location>
        <begin position="164"/>
        <end position="185"/>
    </location>
</feature>
<reference evidence="7" key="1">
    <citation type="journal article" date="2020" name="Stud. Mycol.">
        <title>101 Dothideomycetes genomes: a test case for predicting lifestyles and emergence of pathogens.</title>
        <authorList>
            <person name="Haridas S."/>
            <person name="Albert R."/>
            <person name="Binder M."/>
            <person name="Bloem J."/>
            <person name="Labutti K."/>
            <person name="Salamov A."/>
            <person name="Andreopoulos B."/>
            <person name="Baker S."/>
            <person name="Barry K."/>
            <person name="Bills G."/>
            <person name="Bluhm B."/>
            <person name="Cannon C."/>
            <person name="Castanera R."/>
            <person name="Culley D."/>
            <person name="Daum C."/>
            <person name="Ezra D."/>
            <person name="Gonzalez J."/>
            <person name="Henrissat B."/>
            <person name="Kuo A."/>
            <person name="Liang C."/>
            <person name="Lipzen A."/>
            <person name="Lutzoni F."/>
            <person name="Magnuson J."/>
            <person name="Mondo S."/>
            <person name="Nolan M."/>
            <person name="Ohm R."/>
            <person name="Pangilinan J."/>
            <person name="Park H.-J."/>
            <person name="Ramirez L."/>
            <person name="Alfaro M."/>
            <person name="Sun H."/>
            <person name="Tritt A."/>
            <person name="Yoshinaga Y."/>
            <person name="Zwiers L.-H."/>
            <person name="Turgeon B."/>
            <person name="Goodwin S."/>
            <person name="Spatafora J."/>
            <person name="Crous P."/>
            <person name="Grigoriev I."/>
        </authorList>
    </citation>
    <scope>NUCLEOTIDE SEQUENCE</scope>
    <source>
        <strain evidence="7">CBS 110217</strain>
    </source>
</reference>
<evidence type="ECO:0000313" key="8">
    <source>
        <dbReference type="Proteomes" id="UP000799777"/>
    </source>
</evidence>
<keyword evidence="3" id="KW-0117">Actin capping</keyword>
<dbReference type="Gene3D" id="3.30.1140.60">
    <property type="entry name" value="F-actin capping protein, alpha subunit"/>
    <property type="match status" value="1"/>
</dbReference>
<feature type="compositionally biased region" description="Polar residues" evidence="6">
    <location>
        <begin position="385"/>
        <end position="396"/>
    </location>
</feature>
<dbReference type="AlphaFoldDB" id="A0A9P4H3S5"/>
<sequence>MLMNSPNVSMHGGWGNGDRTAASSSMGSINMMGSEESSSSSDEVDPLDADDNDDPMMGTPQAKINTMFPGSIPGSNGGWAVNLFSPGAGGLPNFMSIQRARLRKGRSRKSSSSASGHSSMHSPGPASPPNGSKDTGYFAREAAIRKAGSRRESLSLFANDLHISSGNDSGDEGAAMPQTPGVVRRPVTRRGNLLAAKIAAIWPHQGRVVRRICAGRQRVREADEGPSGTAQSSPTLLPTVPGLDGPLEGVPEEESESNMSLDSSAPKGLFGAFGSLHSTSRNSISSDFWNQRPAQTPPPPSFPRAESSAVSEDMSIDSPTVSSSHGNAPPDQGNGTGWVSRASTPGVMHPPSAADGLKKSNKRRRDDDFDETSIKRRAVSPGVSVHNSPVISQSPAQRDGSLWGTAAKNGRETSISGHSSTTGERSNSGGSMSLTPTLGPKRVGLMGMENANDGFMKMSIDLYKILNMASGKALASFIESAPPGELADVTKAIKSIVEGDNVEAKLAPTFQQYNEEQFTTTKLPGGATEVLVSEYNSLGDGRYYDVETQSSFDFDHATGEASAVQSFVLESQHEDLVKSLVKSLNTHTSEHYPRSSHGVYPTQDDTILAILTVANKYSPTNYWNGRWRSSYIYTPSSNSVTGTIQVDVHYYEDGNVRLLTKKEVSLTVNGGSGAEVVRQIATAEKKYQEDLNKAFGQLSEGAFKGLRRQLPITRQKIEWEKISGYRLGQDIGGGGRR</sequence>
<feature type="compositionally biased region" description="Polar residues" evidence="6">
    <location>
        <begin position="317"/>
        <end position="326"/>
    </location>
</feature>
<dbReference type="PROSITE" id="PS00749">
    <property type="entry name" value="F_ACTIN_CAPPING_A_2"/>
    <property type="match status" value="1"/>
</dbReference>
<dbReference type="InterPro" id="IPR042276">
    <property type="entry name" value="CapZ_alpha/beta_2"/>
</dbReference>
<accession>A0A9P4H3S5</accession>
<evidence type="ECO:0000256" key="5">
    <source>
        <dbReference type="ARBA" id="ARBA00025389"/>
    </source>
</evidence>
<dbReference type="PANTHER" id="PTHR10653">
    <property type="entry name" value="F-ACTIN-CAPPING PROTEIN SUBUNIT ALPHA"/>
    <property type="match status" value="1"/>
</dbReference>
<name>A0A9P4H3S5_9PLEO</name>
<feature type="region of interest" description="Disordered" evidence="6">
    <location>
        <begin position="284"/>
        <end position="440"/>
    </location>
</feature>
<dbReference type="GO" id="GO:0030036">
    <property type="term" value="P:actin cytoskeleton organization"/>
    <property type="evidence" value="ECO:0007669"/>
    <property type="project" value="TreeGrafter"/>
</dbReference>
<dbReference type="EMBL" id="ML978240">
    <property type="protein sequence ID" value="KAF2026585.1"/>
    <property type="molecule type" value="Genomic_DNA"/>
</dbReference>
<dbReference type="FunFam" id="3.90.1150.210:FF:000003">
    <property type="entry name" value="F-actin-capping protein subunit alpha"/>
    <property type="match status" value="1"/>
</dbReference>
<comment type="function">
    <text evidence="5">F-actin-capping proteins bind in a Ca(2+)-independent manner to the fast growing ends of actin filaments (barbed end) thereby blocking the exchange of subunits at these ends. Unlike other capping proteins (such as gelsolin and severin), these proteins do not sever actin filaments.</text>
</comment>
<evidence type="ECO:0000313" key="7">
    <source>
        <dbReference type="EMBL" id="KAF2026585.1"/>
    </source>
</evidence>
<feature type="compositionally biased region" description="Polar residues" evidence="6">
    <location>
        <begin position="284"/>
        <end position="294"/>
    </location>
</feature>
<feature type="region of interest" description="Disordered" evidence="6">
    <location>
        <begin position="101"/>
        <end position="135"/>
    </location>
</feature>
<comment type="caution">
    <text evidence="7">The sequence shown here is derived from an EMBL/GenBank/DDBJ whole genome shotgun (WGS) entry which is preliminary data.</text>
</comment>
<feature type="compositionally biased region" description="Low complexity" evidence="6">
    <location>
        <begin position="23"/>
        <end position="41"/>
    </location>
</feature>
<evidence type="ECO:0000256" key="3">
    <source>
        <dbReference type="ARBA" id="ARBA00022467"/>
    </source>
</evidence>